<feature type="region of interest" description="Disordered" evidence="1">
    <location>
        <begin position="202"/>
        <end position="229"/>
    </location>
</feature>
<proteinExistence type="predicted"/>
<feature type="compositionally biased region" description="Basic and acidic residues" evidence="1">
    <location>
        <begin position="215"/>
        <end position="226"/>
    </location>
</feature>
<evidence type="ECO:0000256" key="1">
    <source>
        <dbReference type="SAM" id="MobiDB-lite"/>
    </source>
</evidence>
<sequence length="601" mass="69129">MFLSVSQNFVICIVLALNTIRVIRAHDLLLFDEFSYSFNLLDANDWDEHHLSATPDANDYASKCTKVIPVIFKQLCVSWNTQSGFRFSYHAPESVHSHLHDTDWFYADKAQQLSAAHAADTHYGRLLDEQERLLGDDAAWNEINYANQISSFTLNSDETHNHFLHNFASGSFKQCRHSVHLQECTHFDLPSKTLTVNIKTARARRHANEKDEDWQEARAEKTEHASAKQAMPANLYASSAASDDEHALDDALDFDSDREFEYGDARGYHNWAADAMQWDTFECSNCGPTEHGYSVRGRRLRDLQSLYQRYGEFTYLFHDHELDFANDQDWAEISQEGGRKCSIAIPGLEHKVCADVSHSDDDAQISLVAASHRDIDDGYYDMYGYDMYYYNVDHLYPHAQGHLGSEHNTARTHAARVMHDEDNDYWYDDKGNVGRSLSQHSGYEDEDEDEDADADADEDTNYTGDDDYYHTHSDQHLKDDDDDYKRSAQYSDKGDEEHTDNSDNTDSDAERDSDAEQQQQQQSQLGTMADEEQGFQQGFGGQHNTQFDPMAQYPDAYPKIKEREEEEEGQEQAQPQQQQQQQQRQRHRHRVIIITIIMAAA</sequence>
<accession>A0A7S0XN18</accession>
<protein>
    <submittedName>
        <fullName evidence="2">Uncharacterized protein</fullName>
    </submittedName>
</protein>
<name>A0A7S0XN18_9EUKA</name>
<feature type="compositionally biased region" description="Basic and acidic residues" evidence="1">
    <location>
        <begin position="467"/>
        <end position="501"/>
    </location>
</feature>
<gene>
    <name evidence="2" type="ORF">EMAR1385_LOCUS1631</name>
</gene>
<dbReference type="AlphaFoldDB" id="A0A7S0XN18"/>
<dbReference type="EMBL" id="HBFI01002314">
    <property type="protein sequence ID" value="CAD8732750.1"/>
    <property type="molecule type" value="Transcribed_RNA"/>
</dbReference>
<feature type="compositionally biased region" description="Acidic residues" evidence="1">
    <location>
        <begin position="444"/>
        <end position="466"/>
    </location>
</feature>
<organism evidence="2">
    <name type="scientific">Elphidium margaritaceum</name>
    <dbReference type="NCBI Taxonomy" id="933848"/>
    <lineage>
        <taxon>Eukaryota</taxon>
        <taxon>Sar</taxon>
        <taxon>Rhizaria</taxon>
        <taxon>Retaria</taxon>
        <taxon>Foraminifera</taxon>
        <taxon>Rotaliida</taxon>
        <taxon>Elphidiidae</taxon>
        <taxon>Elphidium</taxon>
    </lineage>
</organism>
<evidence type="ECO:0000313" key="2">
    <source>
        <dbReference type="EMBL" id="CAD8732750.1"/>
    </source>
</evidence>
<reference evidence="2" key="1">
    <citation type="submission" date="2021-01" db="EMBL/GenBank/DDBJ databases">
        <authorList>
            <person name="Corre E."/>
            <person name="Pelletier E."/>
            <person name="Niang G."/>
            <person name="Scheremetjew M."/>
            <person name="Finn R."/>
            <person name="Kale V."/>
            <person name="Holt S."/>
            <person name="Cochrane G."/>
            <person name="Meng A."/>
            <person name="Brown T."/>
            <person name="Cohen L."/>
        </authorList>
    </citation>
    <scope>NUCLEOTIDE SEQUENCE</scope>
</reference>
<feature type="region of interest" description="Disordered" evidence="1">
    <location>
        <begin position="436"/>
        <end position="587"/>
    </location>
</feature>
<feature type="compositionally biased region" description="Low complexity" evidence="1">
    <location>
        <begin position="571"/>
        <end position="583"/>
    </location>
</feature>